<dbReference type="KEGG" id="mvi:X808_6680"/>
<dbReference type="EMBL" id="CP006943">
    <property type="protein sequence ID" value="AHG75191.1"/>
    <property type="molecule type" value="Genomic_DNA"/>
</dbReference>
<evidence type="ECO:0000313" key="1">
    <source>
        <dbReference type="EMBL" id="AHG75191.1"/>
    </source>
</evidence>
<sequence>MNENSRLFLFMKALEILICRSNGKKILPKIRKRLQQTFAFVQ</sequence>
<dbReference type="HOGENOM" id="CLU_3253748_0_0_6"/>
<name>W0Q9K6_9PAST</name>
<gene>
    <name evidence="1" type="ORF">X808_6680</name>
</gene>
<protein>
    <submittedName>
        <fullName evidence="1">Uncharacterized protein</fullName>
    </submittedName>
</protein>
<dbReference type="Proteomes" id="UP000066995">
    <property type="component" value="Chromosome"/>
</dbReference>
<organism evidence="1 2">
    <name type="scientific">Mannheimia varigena USDA-ARS-USMARC-1296</name>
    <dbReference type="NCBI Taxonomy" id="1433287"/>
    <lineage>
        <taxon>Bacteria</taxon>
        <taxon>Pseudomonadati</taxon>
        <taxon>Pseudomonadota</taxon>
        <taxon>Gammaproteobacteria</taxon>
        <taxon>Pasteurellales</taxon>
        <taxon>Pasteurellaceae</taxon>
        <taxon>Mannheimia</taxon>
    </lineage>
</organism>
<reference evidence="1 2" key="1">
    <citation type="submission" date="2013-12" db="EMBL/GenBank/DDBJ databases">
        <title>Annotation of the Mannheimia varigena USDA-ARS-USMARC-1296 complete genome.</title>
        <authorList>
            <person name="Harhay G.P."/>
            <person name="Clawson M.L."/>
            <person name="Murray R.W."/>
            <person name="Lubbers B.V."/>
            <person name="Heaton M.P."/>
            <person name="Chitko-Mckown C.G."/>
            <person name="Harhay D.M."/>
            <person name="Smith T.P.L."/>
        </authorList>
    </citation>
    <scope>NUCLEOTIDE SEQUENCE [LARGE SCALE GENOMIC DNA]</scope>
    <source>
        <strain evidence="1 2">USDA-ARS-USMARC-1296</strain>
    </source>
</reference>
<keyword evidence="2" id="KW-1185">Reference proteome</keyword>
<dbReference type="STRING" id="1433287.X808_6680"/>
<accession>W0Q9K6</accession>
<dbReference type="AlphaFoldDB" id="W0Q9K6"/>
<evidence type="ECO:0000313" key="2">
    <source>
        <dbReference type="Proteomes" id="UP000066995"/>
    </source>
</evidence>
<proteinExistence type="predicted"/>
<dbReference type="PATRIC" id="fig|1433287.3.peg.666"/>